<dbReference type="InterPro" id="IPR011991">
    <property type="entry name" value="ArsR-like_HTH"/>
</dbReference>
<feature type="DNA-binding region" description="H-T-H motif" evidence="6">
    <location>
        <begin position="17"/>
        <end position="36"/>
    </location>
</feature>
<dbReference type="InterPro" id="IPR004143">
    <property type="entry name" value="BPL_LPL_catalytic"/>
</dbReference>
<dbReference type="GO" id="GO:0005737">
    <property type="term" value="C:cytoplasm"/>
    <property type="evidence" value="ECO:0007669"/>
    <property type="project" value="TreeGrafter"/>
</dbReference>
<keyword evidence="3 6" id="KW-0067">ATP-binding</keyword>
<dbReference type="RefSeq" id="WP_181737633.1">
    <property type="nucleotide sequence ID" value="NZ_JACEMT010000038.1"/>
</dbReference>
<keyword evidence="6" id="KW-0804">Transcription</keyword>
<keyword evidence="9" id="KW-1185">Reference proteome</keyword>
<dbReference type="Gene3D" id="1.10.10.10">
    <property type="entry name" value="Winged helix-like DNA-binding domain superfamily/Winged helix DNA-binding domain"/>
    <property type="match status" value="1"/>
</dbReference>
<evidence type="ECO:0000313" key="8">
    <source>
        <dbReference type="EMBL" id="MBA4501603.1"/>
    </source>
</evidence>
<dbReference type="SUPFAM" id="SSF55681">
    <property type="entry name" value="Class II aaRS and biotin synthetases"/>
    <property type="match status" value="1"/>
</dbReference>
<evidence type="ECO:0000256" key="5">
    <source>
        <dbReference type="ARBA" id="ARBA00047846"/>
    </source>
</evidence>
<dbReference type="CDD" id="cd16442">
    <property type="entry name" value="BPL"/>
    <property type="match status" value="1"/>
</dbReference>
<dbReference type="PANTHER" id="PTHR12835">
    <property type="entry name" value="BIOTIN PROTEIN LIGASE"/>
    <property type="match status" value="1"/>
</dbReference>
<evidence type="ECO:0000256" key="3">
    <source>
        <dbReference type="ARBA" id="ARBA00022840"/>
    </source>
</evidence>
<dbReference type="Gene3D" id="2.30.30.100">
    <property type="match status" value="1"/>
</dbReference>
<dbReference type="Pfam" id="PF08279">
    <property type="entry name" value="HTH_11"/>
    <property type="match status" value="1"/>
</dbReference>
<dbReference type="HAMAP" id="MF_00978">
    <property type="entry name" value="Bifunct_BirA"/>
    <property type="match status" value="1"/>
</dbReference>
<feature type="binding site" evidence="6">
    <location>
        <position position="185"/>
    </location>
    <ligand>
        <name>biotin</name>
        <dbReference type="ChEBI" id="CHEBI:57586"/>
    </ligand>
</feature>
<dbReference type="GO" id="GO:0003677">
    <property type="term" value="F:DNA binding"/>
    <property type="evidence" value="ECO:0007669"/>
    <property type="project" value="UniProtKB-UniRule"/>
</dbReference>
<comment type="similarity">
    <text evidence="6">Belongs to the biotin--protein ligase family.</text>
</comment>
<comment type="function">
    <text evidence="6">Acts both as a biotin--[acetyl-CoA-carboxylase] ligase and a biotin-operon repressor. In the presence of ATP, BirA activates biotin to form the BirA-biotinyl-5'-adenylate (BirA-bio-5'-AMP or holoBirA) complex. HoloBirA can either transfer the biotinyl moiety to the biotin carboxyl carrier protein (BCCP) subunit of acetyl-CoA carboxylase, or bind to the biotin operator site and inhibit transcription of the operon.</text>
</comment>
<name>A0A7W1WWN5_9GAMM</name>
<dbReference type="Gene3D" id="3.30.930.10">
    <property type="entry name" value="Bira Bifunctional Protein, Domain 2"/>
    <property type="match status" value="1"/>
</dbReference>
<dbReference type="PROSITE" id="PS51733">
    <property type="entry name" value="BPL_LPL_CATALYTIC"/>
    <property type="match status" value="1"/>
</dbReference>
<dbReference type="InterPro" id="IPR004408">
    <property type="entry name" value="Biotin_CoA_COase_ligase"/>
</dbReference>
<dbReference type="InterPro" id="IPR036388">
    <property type="entry name" value="WH-like_DNA-bd_sf"/>
</dbReference>
<proteinExistence type="inferred from homology"/>
<dbReference type="AlphaFoldDB" id="A0A7W1WWN5"/>
<comment type="catalytic activity">
    <reaction evidence="5 6">
        <text>biotin + L-lysyl-[protein] + ATP = N(6)-biotinyl-L-lysyl-[protein] + AMP + diphosphate + H(+)</text>
        <dbReference type="Rhea" id="RHEA:11756"/>
        <dbReference type="Rhea" id="RHEA-COMP:9752"/>
        <dbReference type="Rhea" id="RHEA-COMP:10505"/>
        <dbReference type="ChEBI" id="CHEBI:15378"/>
        <dbReference type="ChEBI" id="CHEBI:29969"/>
        <dbReference type="ChEBI" id="CHEBI:30616"/>
        <dbReference type="ChEBI" id="CHEBI:33019"/>
        <dbReference type="ChEBI" id="CHEBI:57586"/>
        <dbReference type="ChEBI" id="CHEBI:83144"/>
        <dbReference type="ChEBI" id="CHEBI:456215"/>
        <dbReference type="EC" id="6.3.4.15"/>
    </reaction>
</comment>
<dbReference type="GO" id="GO:0004077">
    <property type="term" value="F:biotin--[biotin carboxyl-carrier protein] ligase activity"/>
    <property type="evidence" value="ECO:0007669"/>
    <property type="project" value="UniProtKB-UniRule"/>
</dbReference>
<dbReference type="GO" id="GO:0005524">
    <property type="term" value="F:ATP binding"/>
    <property type="evidence" value="ECO:0007669"/>
    <property type="project" value="UniProtKB-UniRule"/>
</dbReference>
<dbReference type="SUPFAM" id="SSF50037">
    <property type="entry name" value="C-terminal domain of transcriptional repressors"/>
    <property type="match status" value="1"/>
</dbReference>
<dbReference type="GO" id="GO:0006355">
    <property type="term" value="P:regulation of DNA-templated transcription"/>
    <property type="evidence" value="ECO:0007669"/>
    <property type="project" value="UniProtKB-UniRule"/>
</dbReference>
<evidence type="ECO:0000259" key="7">
    <source>
        <dbReference type="PROSITE" id="PS51733"/>
    </source>
</evidence>
<dbReference type="Pfam" id="PF03099">
    <property type="entry name" value="BPL_LplA_LipB"/>
    <property type="match status" value="1"/>
</dbReference>
<protein>
    <recommendedName>
        <fullName evidence="6">Bifunctional ligase/repressor BirA</fullName>
    </recommendedName>
    <alternativeName>
        <fullName evidence="6">Biotin operon repressor</fullName>
    </alternativeName>
    <alternativeName>
        <fullName evidence="6">Biotin--[acetyl-CoA-carboxylase] ligase</fullName>
        <ecNumber evidence="6">6.3.4.15</ecNumber>
    </alternativeName>
    <alternativeName>
        <fullName evidence="6">Biotin--protein ligase</fullName>
    </alternativeName>
    <alternativeName>
        <fullName evidence="6">Biotin-[acetyl-CoA carboxylase] synthetase</fullName>
    </alternativeName>
</protein>
<dbReference type="Pfam" id="PF02237">
    <property type="entry name" value="BPL_C"/>
    <property type="match status" value="1"/>
</dbReference>
<feature type="domain" description="BPL/LPL catalytic" evidence="7">
    <location>
        <begin position="65"/>
        <end position="256"/>
    </location>
</feature>
<evidence type="ECO:0000256" key="1">
    <source>
        <dbReference type="ARBA" id="ARBA00022598"/>
    </source>
</evidence>
<dbReference type="NCBIfam" id="NF008847">
    <property type="entry name" value="PRK11886.1-2"/>
    <property type="match status" value="1"/>
</dbReference>
<feature type="binding site" evidence="6">
    <location>
        <position position="114"/>
    </location>
    <ligand>
        <name>biotin</name>
        <dbReference type="ChEBI" id="CHEBI:57586"/>
    </ligand>
</feature>
<dbReference type="InterPro" id="IPR045864">
    <property type="entry name" value="aa-tRNA-synth_II/BPL/LPL"/>
</dbReference>
<dbReference type="InterPro" id="IPR003142">
    <property type="entry name" value="BPL_C"/>
</dbReference>
<gene>
    <name evidence="6 8" type="primary">birA</name>
    <name evidence="8" type="ORF">H1S06_04420</name>
</gene>
<dbReference type="PANTHER" id="PTHR12835:SF5">
    <property type="entry name" value="BIOTIN--PROTEIN LIGASE"/>
    <property type="match status" value="1"/>
</dbReference>
<evidence type="ECO:0000313" key="9">
    <source>
        <dbReference type="Proteomes" id="UP000538931"/>
    </source>
</evidence>
<dbReference type="EMBL" id="JACEMT010000038">
    <property type="protein sequence ID" value="MBA4501603.1"/>
    <property type="molecule type" value="Genomic_DNA"/>
</dbReference>
<keyword evidence="6" id="KW-0678">Repressor</keyword>
<keyword evidence="1 6" id="KW-0436">Ligase</keyword>
<evidence type="ECO:0000256" key="4">
    <source>
        <dbReference type="ARBA" id="ARBA00023267"/>
    </source>
</evidence>
<dbReference type="CDD" id="cd00090">
    <property type="entry name" value="HTH_ARSR"/>
    <property type="match status" value="1"/>
</dbReference>
<keyword evidence="6" id="KW-0805">Transcription regulation</keyword>
<feature type="binding site" evidence="6">
    <location>
        <begin position="91"/>
        <end position="93"/>
    </location>
    <ligand>
        <name>biotin</name>
        <dbReference type="ChEBI" id="CHEBI:57586"/>
    </ligand>
</feature>
<dbReference type="Proteomes" id="UP000538931">
    <property type="component" value="Unassembled WGS sequence"/>
</dbReference>
<keyword evidence="4 6" id="KW-0092">Biotin</keyword>
<keyword evidence="6" id="KW-0238">DNA-binding</keyword>
<dbReference type="InterPro" id="IPR008988">
    <property type="entry name" value="Transcriptional_repressor_C"/>
</dbReference>
<keyword evidence="2 6" id="KW-0547">Nucleotide-binding</keyword>
<dbReference type="EC" id="6.3.4.15" evidence="6"/>
<reference evidence="8 9" key="1">
    <citation type="submission" date="2020-07" db="EMBL/GenBank/DDBJ databases">
        <title>Bacterium isolated from marien macroalgae.</title>
        <authorList>
            <person name="Zhu K."/>
            <person name="Lu D."/>
            <person name="Du Z."/>
        </authorList>
    </citation>
    <scope>NUCLEOTIDE SEQUENCE [LARGE SCALE GENOMIC DNA]</scope>
    <source>
        <strain evidence="8 9">3-1745</strain>
    </source>
</reference>
<organism evidence="8 9">
    <name type="scientific">Marinobacterium marinum</name>
    <dbReference type="NCBI Taxonomy" id="2756129"/>
    <lineage>
        <taxon>Bacteria</taxon>
        <taxon>Pseudomonadati</taxon>
        <taxon>Pseudomonadota</taxon>
        <taxon>Gammaproteobacteria</taxon>
        <taxon>Oceanospirillales</taxon>
        <taxon>Oceanospirillaceae</taxon>
        <taxon>Marinobacterium</taxon>
    </lineage>
</organism>
<comment type="caution">
    <text evidence="8">The sequence shown here is derived from an EMBL/GenBank/DDBJ whole genome shotgun (WGS) entry which is preliminary data.</text>
</comment>
<dbReference type="NCBIfam" id="TIGR00121">
    <property type="entry name" value="birA_ligase"/>
    <property type="match status" value="1"/>
</dbReference>
<feature type="binding site" evidence="6">
    <location>
        <begin position="118"/>
        <end position="120"/>
    </location>
    <ligand>
        <name>biotin</name>
        <dbReference type="ChEBI" id="CHEBI:57586"/>
    </ligand>
</feature>
<evidence type="ECO:0000256" key="6">
    <source>
        <dbReference type="HAMAP-Rule" id="MF_00978"/>
    </source>
</evidence>
<dbReference type="InterPro" id="IPR013196">
    <property type="entry name" value="HTH_11"/>
</dbReference>
<sequence length="324" mass="34851">MLDKLLSVLSDGAFHSGSELGRELGISRSAVWKHMQRLQELGLEVYSVKGRGYRLPGGLDLIDGERLREQLRLDEQDERLAVVEVAIETESTNSQGTQALQQGIPGGLFVAEYQHAGRGRRGRQWLSPLASSLCFTLAWRFNTGVAALEGLSLAVGLALQQALVELGIDQAGVKWPNDLLVGQAKLAGILIEISGDAAGECQVAIGVGLNVALPERLAEALDQPCVDLRTLGFTGDRTELLGALVLRLVRVLQDFENGGFARLRSAWEAVHVFQGQSVRLTSGAHTFEGVCLGVTDQGGIRLQTDQGTEVFHGGEVSVRAYETA</sequence>
<dbReference type="InterPro" id="IPR030855">
    <property type="entry name" value="Bifunct_BirA"/>
</dbReference>
<dbReference type="SUPFAM" id="SSF46785">
    <property type="entry name" value="Winged helix' DNA-binding domain"/>
    <property type="match status" value="1"/>
</dbReference>
<dbReference type="InterPro" id="IPR036390">
    <property type="entry name" value="WH_DNA-bd_sf"/>
</dbReference>
<evidence type="ECO:0000256" key="2">
    <source>
        <dbReference type="ARBA" id="ARBA00022741"/>
    </source>
</evidence>
<accession>A0A7W1WWN5</accession>